<dbReference type="Proteomes" id="UP000268014">
    <property type="component" value="Unassembled WGS sequence"/>
</dbReference>
<dbReference type="OrthoDB" id="5870055at2759"/>
<proteinExistence type="predicted"/>
<evidence type="ECO:0000313" key="1">
    <source>
        <dbReference type="EMBL" id="VDO32702.1"/>
    </source>
</evidence>
<name>A0A0N4WB92_HAEPC</name>
<sequence>MCAFSFENPNIHSCICLMGVYEGDRCQYEGEFDSA</sequence>
<reference evidence="3" key="1">
    <citation type="submission" date="2017-02" db="UniProtKB">
        <authorList>
            <consortium name="WormBaseParasite"/>
        </authorList>
    </citation>
    <scope>IDENTIFICATION</scope>
</reference>
<keyword evidence="2" id="KW-1185">Reference proteome</keyword>
<evidence type="ECO:0000313" key="2">
    <source>
        <dbReference type="Proteomes" id="UP000268014"/>
    </source>
</evidence>
<dbReference type="EMBL" id="UZAF01016709">
    <property type="protein sequence ID" value="VDO32702.1"/>
    <property type="molecule type" value="Genomic_DNA"/>
</dbReference>
<reference evidence="1 2" key="2">
    <citation type="submission" date="2018-11" db="EMBL/GenBank/DDBJ databases">
        <authorList>
            <consortium name="Pathogen Informatics"/>
        </authorList>
    </citation>
    <scope>NUCLEOTIDE SEQUENCE [LARGE SCALE GENOMIC DNA]</scope>
    <source>
        <strain evidence="1 2">MHpl1</strain>
    </source>
</reference>
<organism evidence="3">
    <name type="scientific">Haemonchus placei</name>
    <name type="common">Barber's pole worm</name>
    <dbReference type="NCBI Taxonomy" id="6290"/>
    <lineage>
        <taxon>Eukaryota</taxon>
        <taxon>Metazoa</taxon>
        <taxon>Ecdysozoa</taxon>
        <taxon>Nematoda</taxon>
        <taxon>Chromadorea</taxon>
        <taxon>Rhabditida</taxon>
        <taxon>Rhabditina</taxon>
        <taxon>Rhabditomorpha</taxon>
        <taxon>Strongyloidea</taxon>
        <taxon>Trichostrongylidae</taxon>
        <taxon>Haemonchus</taxon>
    </lineage>
</organism>
<dbReference type="AlphaFoldDB" id="A0A0N4WB92"/>
<protein>
    <submittedName>
        <fullName evidence="3">EGF-like domain-containing protein</fullName>
    </submittedName>
</protein>
<gene>
    <name evidence="1" type="ORF">HPLM_LOCUS7695</name>
</gene>
<dbReference type="WBParaSite" id="HPLM_0000770301-mRNA-1">
    <property type="protein sequence ID" value="HPLM_0000770301-mRNA-1"/>
    <property type="gene ID" value="HPLM_0000770301"/>
</dbReference>
<evidence type="ECO:0000313" key="3">
    <source>
        <dbReference type="WBParaSite" id="HPLM_0000770301-mRNA-1"/>
    </source>
</evidence>
<accession>A0A0N4WB92</accession>